<evidence type="ECO:0000313" key="1">
    <source>
        <dbReference type="EMBL" id="GER36821.1"/>
    </source>
</evidence>
<gene>
    <name evidence="1" type="ORF">STAS_13202</name>
</gene>
<protein>
    <submittedName>
        <fullName evidence="1">Uncharacterized protein</fullName>
    </submittedName>
</protein>
<proteinExistence type="predicted"/>
<accession>A0A5A7PVY9</accession>
<evidence type="ECO:0000313" key="2">
    <source>
        <dbReference type="Proteomes" id="UP000325081"/>
    </source>
</evidence>
<name>A0A5A7PVY9_STRAF</name>
<dbReference type="AlphaFoldDB" id="A0A5A7PVY9"/>
<comment type="caution">
    <text evidence="1">The sequence shown here is derived from an EMBL/GenBank/DDBJ whole genome shotgun (WGS) entry which is preliminary data.</text>
</comment>
<reference evidence="2" key="1">
    <citation type="journal article" date="2019" name="Curr. Biol.">
        <title>Genome Sequence of Striga asiatica Provides Insight into the Evolution of Plant Parasitism.</title>
        <authorList>
            <person name="Yoshida S."/>
            <person name="Kim S."/>
            <person name="Wafula E.K."/>
            <person name="Tanskanen J."/>
            <person name="Kim Y.M."/>
            <person name="Honaas L."/>
            <person name="Yang Z."/>
            <person name="Spallek T."/>
            <person name="Conn C.E."/>
            <person name="Ichihashi Y."/>
            <person name="Cheong K."/>
            <person name="Cui S."/>
            <person name="Der J.P."/>
            <person name="Gundlach H."/>
            <person name="Jiao Y."/>
            <person name="Hori C."/>
            <person name="Ishida J.K."/>
            <person name="Kasahara H."/>
            <person name="Kiba T."/>
            <person name="Kim M.S."/>
            <person name="Koo N."/>
            <person name="Laohavisit A."/>
            <person name="Lee Y.H."/>
            <person name="Lumba S."/>
            <person name="McCourt P."/>
            <person name="Mortimer J.C."/>
            <person name="Mutuku J.M."/>
            <person name="Nomura T."/>
            <person name="Sasaki-Sekimoto Y."/>
            <person name="Seto Y."/>
            <person name="Wang Y."/>
            <person name="Wakatake T."/>
            <person name="Sakakibara H."/>
            <person name="Demura T."/>
            <person name="Yamaguchi S."/>
            <person name="Yoneyama K."/>
            <person name="Manabe R.I."/>
            <person name="Nelson D.C."/>
            <person name="Schulman A.H."/>
            <person name="Timko M.P."/>
            <person name="dePamphilis C.W."/>
            <person name="Choi D."/>
            <person name="Shirasu K."/>
        </authorList>
    </citation>
    <scope>NUCLEOTIDE SEQUENCE [LARGE SCALE GENOMIC DNA]</scope>
    <source>
        <strain evidence="2">cv. UVA1</strain>
    </source>
</reference>
<dbReference type="Proteomes" id="UP000325081">
    <property type="component" value="Unassembled WGS sequence"/>
</dbReference>
<organism evidence="1 2">
    <name type="scientific">Striga asiatica</name>
    <name type="common">Asiatic witchweed</name>
    <name type="synonym">Buchnera asiatica</name>
    <dbReference type="NCBI Taxonomy" id="4170"/>
    <lineage>
        <taxon>Eukaryota</taxon>
        <taxon>Viridiplantae</taxon>
        <taxon>Streptophyta</taxon>
        <taxon>Embryophyta</taxon>
        <taxon>Tracheophyta</taxon>
        <taxon>Spermatophyta</taxon>
        <taxon>Magnoliopsida</taxon>
        <taxon>eudicotyledons</taxon>
        <taxon>Gunneridae</taxon>
        <taxon>Pentapetalae</taxon>
        <taxon>asterids</taxon>
        <taxon>lamiids</taxon>
        <taxon>Lamiales</taxon>
        <taxon>Orobanchaceae</taxon>
        <taxon>Buchnereae</taxon>
        <taxon>Striga</taxon>
    </lineage>
</organism>
<keyword evidence="2" id="KW-1185">Reference proteome</keyword>
<sequence length="191" mass="21272">MVTPNICHRSVSTGLTIVSVAVADLTKASCGSTSMKRLTCYSCPSVHPEVMKVLHLAKIDGSLDTFFPMKEGSRVGWDRGLWSETWSFDACGIDRLLSIWTKDKCFLRDEWRLDSFYCCCGRVGAVDLEGYFEKTCSPIASSQNNHPPQPPLFSDRCIKKNEIVIRPFEKALVLGPDTQLNGRSTPNASKF</sequence>
<dbReference type="EMBL" id="BKCP01005217">
    <property type="protein sequence ID" value="GER36821.1"/>
    <property type="molecule type" value="Genomic_DNA"/>
</dbReference>